<proteinExistence type="predicted"/>
<protein>
    <submittedName>
        <fullName evidence="1">Uncharacterized protein</fullName>
    </submittedName>
</protein>
<organism evidence="1">
    <name type="scientific">viral metagenome</name>
    <dbReference type="NCBI Taxonomy" id="1070528"/>
    <lineage>
        <taxon>unclassified sequences</taxon>
        <taxon>metagenomes</taxon>
        <taxon>organismal metagenomes</taxon>
    </lineage>
</organism>
<reference evidence="1" key="1">
    <citation type="journal article" date="2020" name="Nature">
        <title>Giant virus diversity and host interactions through global metagenomics.</title>
        <authorList>
            <person name="Schulz F."/>
            <person name="Roux S."/>
            <person name="Paez-Espino D."/>
            <person name="Jungbluth S."/>
            <person name="Walsh D.A."/>
            <person name="Denef V.J."/>
            <person name="McMahon K.D."/>
            <person name="Konstantinidis K.T."/>
            <person name="Eloe-Fadrosh E.A."/>
            <person name="Kyrpides N.C."/>
            <person name="Woyke T."/>
        </authorList>
    </citation>
    <scope>NUCLEOTIDE SEQUENCE</scope>
    <source>
        <strain evidence="1">GVMAG-S-ERX555965-48</strain>
    </source>
</reference>
<accession>A0A6C0AWF6</accession>
<evidence type="ECO:0000313" key="1">
    <source>
        <dbReference type="EMBL" id="QHS84289.1"/>
    </source>
</evidence>
<name>A0A6C0AWF6_9ZZZZ</name>
<dbReference type="EMBL" id="MN738778">
    <property type="protein sequence ID" value="QHS84289.1"/>
    <property type="molecule type" value="Genomic_DNA"/>
</dbReference>
<sequence length="245" mass="28384">MQANEDNIPLLPVSVFLYDPRNDQWPGNKYIFFLDKNMETVFKGTINSGNKNMYNIHLKEGKYSIFLENSINRNLVSWDIYINVNGILKNICSSDNYNCDSVDDCYPDTFVLTLDDFNQSKVINTDIANIKEAVIDTLDVKTIKLGNNLLTSSDTEFSVIKNLNTNNITFEHLPYNLRLINHKNGPHSEMYRLHYAHEDLTDWINHTETQNKNNNTRKLKRNVLSSVKIKKTKNMALSFPVKKKN</sequence>
<dbReference type="AlphaFoldDB" id="A0A6C0AWF6"/>